<evidence type="ECO:0000256" key="2">
    <source>
        <dbReference type="ARBA" id="ARBA00022475"/>
    </source>
</evidence>
<evidence type="ECO:0000256" key="14">
    <source>
        <dbReference type="ARBA" id="ARBA00023136"/>
    </source>
</evidence>
<evidence type="ECO:0000256" key="12">
    <source>
        <dbReference type="ARBA" id="ARBA00023065"/>
    </source>
</evidence>
<feature type="transmembrane region" description="Helical" evidence="16">
    <location>
        <begin position="105"/>
        <end position="132"/>
    </location>
</feature>
<feature type="transmembrane region" description="Helical" evidence="16">
    <location>
        <begin position="333"/>
        <end position="350"/>
    </location>
</feature>
<keyword evidence="5" id="KW-0285">Flavoprotein</keyword>
<dbReference type="InterPro" id="IPR004338">
    <property type="entry name" value="NqrB/RnfD"/>
</dbReference>
<evidence type="ECO:0000256" key="11">
    <source>
        <dbReference type="ARBA" id="ARBA00023053"/>
    </source>
</evidence>
<dbReference type="GO" id="GO:0006814">
    <property type="term" value="P:sodium ion transport"/>
    <property type="evidence" value="ECO:0007669"/>
    <property type="project" value="UniProtKB-KW"/>
</dbReference>
<dbReference type="AlphaFoldDB" id="A0A644XUX3"/>
<dbReference type="GO" id="GO:0055085">
    <property type="term" value="P:transmembrane transport"/>
    <property type="evidence" value="ECO:0007669"/>
    <property type="project" value="InterPro"/>
</dbReference>
<keyword evidence="11" id="KW-0915">Sodium</keyword>
<keyword evidence="4" id="KW-0597">Phosphoprotein</keyword>
<dbReference type="PANTHER" id="PTHR30578">
    <property type="entry name" value="ELECTRON TRANSPORT COMPLEX PROTEIN RNFD"/>
    <property type="match status" value="1"/>
</dbReference>
<feature type="transmembrane region" description="Helical" evidence="16">
    <location>
        <begin position="304"/>
        <end position="321"/>
    </location>
</feature>
<evidence type="ECO:0000256" key="4">
    <source>
        <dbReference type="ARBA" id="ARBA00022553"/>
    </source>
</evidence>
<dbReference type="GO" id="GO:0005886">
    <property type="term" value="C:plasma membrane"/>
    <property type="evidence" value="ECO:0007669"/>
    <property type="project" value="TreeGrafter"/>
</dbReference>
<reference evidence="17" key="1">
    <citation type="submission" date="2019-08" db="EMBL/GenBank/DDBJ databases">
        <authorList>
            <person name="Kucharzyk K."/>
            <person name="Murdoch R.W."/>
            <person name="Higgins S."/>
            <person name="Loffler F."/>
        </authorList>
    </citation>
    <scope>NUCLEOTIDE SEQUENCE</scope>
</reference>
<evidence type="ECO:0000256" key="6">
    <source>
        <dbReference type="ARBA" id="ARBA00022643"/>
    </source>
</evidence>
<keyword evidence="14 16" id="KW-0472">Membrane</keyword>
<accession>A0A644XUX3</accession>
<dbReference type="EMBL" id="VSSQ01003196">
    <property type="protein sequence ID" value="MPM19541.1"/>
    <property type="molecule type" value="Genomic_DNA"/>
</dbReference>
<dbReference type="NCBIfam" id="TIGR01937">
    <property type="entry name" value="nqrB"/>
    <property type="match status" value="1"/>
</dbReference>
<keyword evidence="6" id="KW-0288">FMN</keyword>
<dbReference type="PANTHER" id="PTHR30578:SF1">
    <property type="entry name" value="NA(+)-TRANSLOCATING NADH-QUINONE REDUCTASE SUBUNIT B"/>
    <property type="match status" value="1"/>
</dbReference>
<feature type="transmembrane region" description="Helical" evidence="16">
    <location>
        <begin position="240"/>
        <end position="267"/>
    </location>
</feature>
<keyword evidence="13" id="KW-0830">Ubiquinone</keyword>
<keyword evidence="1" id="KW-0813">Transport</keyword>
<evidence type="ECO:0000313" key="17">
    <source>
        <dbReference type="EMBL" id="MPM19541.1"/>
    </source>
</evidence>
<evidence type="ECO:0000256" key="9">
    <source>
        <dbReference type="ARBA" id="ARBA00022989"/>
    </source>
</evidence>
<keyword evidence="15" id="KW-0739">Sodium transport</keyword>
<name>A0A644XUX3_9ZZZZ</name>
<dbReference type="InterPro" id="IPR010966">
    <property type="entry name" value="NqrB"/>
</dbReference>
<comment type="caution">
    <text evidence="17">The sequence shown here is derived from an EMBL/GenBank/DDBJ whole genome shotgun (WGS) entry which is preliminary data.</text>
</comment>
<dbReference type="GO" id="GO:0022904">
    <property type="term" value="P:respiratory electron transport chain"/>
    <property type="evidence" value="ECO:0007669"/>
    <property type="project" value="InterPro"/>
</dbReference>
<dbReference type="NCBIfam" id="NF003756">
    <property type="entry name" value="PRK05349.1"/>
    <property type="match status" value="1"/>
</dbReference>
<protein>
    <submittedName>
        <fullName evidence="17">Na(+)-translocating NADH-quinone reductase subunit B</fullName>
    </submittedName>
</protein>
<keyword evidence="7 16" id="KW-0812">Transmembrane</keyword>
<evidence type="ECO:0000256" key="3">
    <source>
        <dbReference type="ARBA" id="ARBA00022519"/>
    </source>
</evidence>
<evidence type="ECO:0000256" key="7">
    <source>
        <dbReference type="ARBA" id="ARBA00022692"/>
    </source>
</evidence>
<evidence type="ECO:0000256" key="15">
    <source>
        <dbReference type="ARBA" id="ARBA00023201"/>
    </source>
</evidence>
<dbReference type="GO" id="GO:0010181">
    <property type="term" value="F:FMN binding"/>
    <property type="evidence" value="ECO:0007669"/>
    <property type="project" value="InterPro"/>
</dbReference>
<proteinExistence type="inferred from homology"/>
<feature type="transmembrane region" description="Helical" evidence="16">
    <location>
        <begin position="356"/>
        <end position="376"/>
    </location>
</feature>
<feature type="transmembrane region" description="Helical" evidence="16">
    <location>
        <begin position="152"/>
        <end position="173"/>
    </location>
</feature>
<dbReference type="GO" id="GO:0016655">
    <property type="term" value="F:oxidoreductase activity, acting on NAD(P)H, quinone or similar compound as acceptor"/>
    <property type="evidence" value="ECO:0007669"/>
    <property type="project" value="InterPro"/>
</dbReference>
<keyword evidence="3" id="KW-0997">Cell inner membrane</keyword>
<keyword evidence="10" id="KW-0520">NAD</keyword>
<evidence type="ECO:0000256" key="16">
    <source>
        <dbReference type="SAM" id="Phobius"/>
    </source>
</evidence>
<sequence>MKKGLRRFLDRIKPSFQEGKRLHFLHSTFDAFESFMFVPDKVTNKGSHIRDAIDLKRTMTVVIVALMPALLFGMFNVGVQHFLLKNEYAGMSWQEVISAAGIWPMLWYGFLKVLPIIIVSYVVGLGIEFAFAQIKGHEVNEGYLVTGMLIPLIVPPTIPLWMLAIAVAFSVVFGKEVFGGTGMNIMNPALLARAFLFFAYPSHMSGDAPWSVAADAISGPTPLAQAAADSMDHMPSMMDMFFGFIPGSIGETSVAMILLGALILIFTGIGSLRIMLSVVAGGVFMSLILNAWGANPYMDMSPLWHLFVGGFAFGTVFMATDPVTASQTQWGKIIYGLLIGMFTILLRVLNPAYPEGMMLAILMMNVFAPLIDHYVVEYNIRRRLRRVKQEIK</sequence>
<feature type="transmembrane region" description="Helical" evidence="16">
    <location>
        <begin position="59"/>
        <end position="84"/>
    </location>
</feature>
<organism evidence="17">
    <name type="scientific">bioreactor metagenome</name>
    <dbReference type="NCBI Taxonomy" id="1076179"/>
    <lineage>
        <taxon>unclassified sequences</taxon>
        <taxon>metagenomes</taxon>
        <taxon>ecological metagenomes</taxon>
    </lineage>
</organism>
<evidence type="ECO:0000256" key="13">
    <source>
        <dbReference type="ARBA" id="ARBA00023075"/>
    </source>
</evidence>
<dbReference type="PIRSF" id="PIRSF016055">
    <property type="entry name" value="NADH-UbQ_OxRdtase_B_su"/>
    <property type="match status" value="1"/>
</dbReference>
<dbReference type="HAMAP" id="MF_00426">
    <property type="entry name" value="NqrB"/>
    <property type="match status" value="1"/>
</dbReference>
<keyword evidence="9 16" id="KW-1133">Transmembrane helix</keyword>
<dbReference type="Pfam" id="PF03116">
    <property type="entry name" value="NQR2_RnfD_RnfE"/>
    <property type="match status" value="1"/>
</dbReference>
<feature type="transmembrane region" description="Helical" evidence="16">
    <location>
        <begin position="274"/>
        <end position="292"/>
    </location>
</feature>
<keyword evidence="12" id="KW-0406">Ion transport</keyword>
<keyword evidence="2" id="KW-1003">Cell membrane</keyword>
<keyword evidence="8" id="KW-1278">Translocase</keyword>
<evidence type="ECO:0000256" key="1">
    <source>
        <dbReference type="ARBA" id="ARBA00022448"/>
    </source>
</evidence>
<evidence type="ECO:0000256" key="8">
    <source>
        <dbReference type="ARBA" id="ARBA00022967"/>
    </source>
</evidence>
<evidence type="ECO:0000256" key="10">
    <source>
        <dbReference type="ARBA" id="ARBA00023027"/>
    </source>
</evidence>
<gene>
    <name evidence="17" type="primary">nqrB_10</name>
    <name evidence="17" type="ORF">SDC9_65967</name>
</gene>
<evidence type="ECO:0000256" key="5">
    <source>
        <dbReference type="ARBA" id="ARBA00022630"/>
    </source>
</evidence>